<evidence type="ECO:0000256" key="3">
    <source>
        <dbReference type="ARBA" id="ARBA00022737"/>
    </source>
</evidence>
<reference evidence="9 10" key="1">
    <citation type="journal article" date="2018" name="Gigascience">
        <title>Genomes of trombidid mites reveal novel predicted allergens and laterally-transferred genes associated with secondary metabolism.</title>
        <authorList>
            <person name="Dong X."/>
            <person name="Chaisiri K."/>
            <person name="Xia D."/>
            <person name="Armstrong S.D."/>
            <person name="Fang Y."/>
            <person name="Donnelly M.J."/>
            <person name="Kadowaki T."/>
            <person name="McGarry J.W."/>
            <person name="Darby A.C."/>
            <person name="Makepeace B.L."/>
        </authorList>
    </citation>
    <scope>NUCLEOTIDE SEQUENCE [LARGE SCALE GENOMIC DNA]</scope>
    <source>
        <strain evidence="9">UoL-WK</strain>
    </source>
</reference>
<dbReference type="PRINTS" id="PR00320">
    <property type="entry name" value="GPROTEINBRPT"/>
</dbReference>
<protein>
    <submittedName>
        <fullName evidence="9">F-box-like/WD repeat-containing protein TBL1XR1-B isoform X1</fullName>
    </submittedName>
</protein>
<keyword evidence="3" id="KW-0677">Repeat</keyword>
<dbReference type="PANTHER" id="PTHR22846">
    <property type="entry name" value="WD40 REPEAT PROTEIN"/>
    <property type="match status" value="1"/>
</dbReference>
<dbReference type="InterPro" id="IPR019775">
    <property type="entry name" value="WD40_repeat_CS"/>
</dbReference>
<keyword evidence="5" id="KW-0804">Transcription</keyword>
<accession>A0A443QBT9</accession>
<feature type="repeat" description="WD" evidence="8">
    <location>
        <begin position="281"/>
        <end position="322"/>
    </location>
</feature>
<name>A0A443QBT9_9ACAR</name>
<dbReference type="PROSITE" id="PS50082">
    <property type="entry name" value="WD_REPEATS_2"/>
    <property type="match status" value="6"/>
</dbReference>
<dbReference type="SMART" id="SM00320">
    <property type="entry name" value="WD40"/>
    <property type="match status" value="8"/>
</dbReference>
<evidence type="ECO:0000256" key="1">
    <source>
        <dbReference type="ARBA" id="ARBA00004123"/>
    </source>
</evidence>
<keyword evidence="4" id="KW-0805">Transcription regulation</keyword>
<evidence type="ECO:0000256" key="4">
    <source>
        <dbReference type="ARBA" id="ARBA00023015"/>
    </source>
</evidence>
<evidence type="ECO:0000256" key="8">
    <source>
        <dbReference type="PROSITE-ProRule" id="PRU00221"/>
    </source>
</evidence>
<keyword evidence="10" id="KW-1185">Reference proteome</keyword>
<dbReference type="Gene3D" id="2.130.10.10">
    <property type="entry name" value="YVTN repeat-like/Quinoprotein amine dehydrogenase"/>
    <property type="match status" value="1"/>
</dbReference>
<dbReference type="EMBL" id="NCKU01011310">
    <property type="protein sequence ID" value="RWS00487.1"/>
    <property type="molecule type" value="Genomic_DNA"/>
</dbReference>
<feature type="repeat" description="WD" evidence="8">
    <location>
        <begin position="11"/>
        <end position="45"/>
    </location>
</feature>
<evidence type="ECO:0000256" key="5">
    <source>
        <dbReference type="ARBA" id="ARBA00023163"/>
    </source>
</evidence>
<organism evidence="9 10">
    <name type="scientific">Dinothrombium tinctorium</name>
    <dbReference type="NCBI Taxonomy" id="1965070"/>
    <lineage>
        <taxon>Eukaryota</taxon>
        <taxon>Metazoa</taxon>
        <taxon>Ecdysozoa</taxon>
        <taxon>Arthropoda</taxon>
        <taxon>Chelicerata</taxon>
        <taxon>Arachnida</taxon>
        <taxon>Acari</taxon>
        <taxon>Acariformes</taxon>
        <taxon>Trombidiformes</taxon>
        <taxon>Prostigmata</taxon>
        <taxon>Anystina</taxon>
        <taxon>Parasitengona</taxon>
        <taxon>Trombidioidea</taxon>
        <taxon>Trombidiidae</taxon>
        <taxon>Dinothrombium</taxon>
    </lineage>
</organism>
<dbReference type="AlphaFoldDB" id="A0A443QBT9"/>
<gene>
    <name evidence="9" type="ORF">B4U79_12090</name>
</gene>
<comment type="caution">
    <text evidence="9">The sequence shown here is derived from an EMBL/GenBank/DDBJ whole genome shotgun (WGS) entry which is preliminary data.</text>
</comment>
<dbReference type="STRING" id="1965070.A0A443QBT9"/>
<dbReference type="SUPFAM" id="SSF50978">
    <property type="entry name" value="WD40 repeat-like"/>
    <property type="match status" value="2"/>
</dbReference>
<evidence type="ECO:0000256" key="6">
    <source>
        <dbReference type="ARBA" id="ARBA00023242"/>
    </source>
</evidence>
<comment type="similarity">
    <text evidence="7">Belongs to the WD repeat EBI family.</text>
</comment>
<sequence length="361" mass="40209">MTMHLSRAMILYGHLSSVSDCKWNPKYDILASGSRDTTVRILDFNKRSFDCNQHVLYHGKQTIDDEVLWNQGVSSIDWNSEGTHLVTSCCDSYVRIWDSEYKLAAKLSQHTGSVMVSKWNANGNYILSGGIDSTAIIWDVNSSKVMQKFEFHSARVIDVDWQTNTSFASCSSDKRIHVCELGCDQPIKTFRGHKEHVNAIRWDRNGRLIASGSGDNTLKIWSMPDEKCILDLTEHEGEVYAVEWSPPNGSASPNVNLLASGSFDGTVRLWDVERGESLHILSGQGASVYSIAFSPDGKYLASGSLDKYLRIWSTQTGRLIFSYEQTGEILGVHWNSCGDKVASCGNDGTIYIINLKKNTGV</sequence>
<feature type="repeat" description="WD" evidence="8">
    <location>
        <begin position="232"/>
        <end position="280"/>
    </location>
</feature>
<dbReference type="GO" id="GO:0000118">
    <property type="term" value="C:histone deacetylase complex"/>
    <property type="evidence" value="ECO:0007669"/>
    <property type="project" value="TreeGrafter"/>
</dbReference>
<dbReference type="OrthoDB" id="1367865at2759"/>
<dbReference type="PROSITE" id="PS00678">
    <property type="entry name" value="WD_REPEATS_1"/>
    <property type="match status" value="2"/>
</dbReference>
<dbReference type="InterPro" id="IPR015943">
    <property type="entry name" value="WD40/YVTN_repeat-like_dom_sf"/>
</dbReference>
<keyword evidence="2 8" id="KW-0853">WD repeat</keyword>
<dbReference type="PANTHER" id="PTHR22846:SF2">
    <property type="entry name" value="F-BOX-LIKE_WD REPEAT-CONTAINING PROTEIN EBI"/>
    <property type="match status" value="1"/>
</dbReference>
<evidence type="ECO:0000256" key="2">
    <source>
        <dbReference type="ARBA" id="ARBA00022574"/>
    </source>
</evidence>
<comment type="subcellular location">
    <subcellularLocation>
        <location evidence="1">Nucleus</location>
    </subcellularLocation>
</comment>
<dbReference type="CDD" id="cd00200">
    <property type="entry name" value="WD40"/>
    <property type="match status" value="1"/>
</dbReference>
<dbReference type="InterPro" id="IPR045183">
    <property type="entry name" value="Ebi-like"/>
</dbReference>
<dbReference type="GO" id="GO:0006357">
    <property type="term" value="P:regulation of transcription by RNA polymerase II"/>
    <property type="evidence" value="ECO:0007669"/>
    <property type="project" value="TreeGrafter"/>
</dbReference>
<dbReference type="InterPro" id="IPR020472">
    <property type="entry name" value="WD40_PAC1"/>
</dbReference>
<dbReference type="Pfam" id="PF00400">
    <property type="entry name" value="WD40"/>
    <property type="match status" value="8"/>
</dbReference>
<dbReference type="FunFam" id="2.130.10.10:FF:000218">
    <property type="entry name" value="WD40 repeat-containing protein HOS15"/>
    <property type="match status" value="1"/>
</dbReference>
<feature type="repeat" description="WD" evidence="8">
    <location>
        <begin position="73"/>
        <end position="98"/>
    </location>
</feature>
<dbReference type="InterPro" id="IPR036322">
    <property type="entry name" value="WD40_repeat_dom_sf"/>
</dbReference>
<evidence type="ECO:0000313" key="9">
    <source>
        <dbReference type="EMBL" id="RWS00487.1"/>
    </source>
</evidence>
<dbReference type="GO" id="GO:0003714">
    <property type="term" value="F:transcription corepressor activity"/>
    <property type="evidence" value="ECO:0007669"/>
    <property type="project" value="InterPro"/>
</dbReference>
<dbReference type="PROSITE" id="PS50294">
    <property type="entry name" value="WD_REPEATS_REGION"/>
    <property type="match status" value="5"/>
</dbReference>
<dbReference type="Proteomes" id="UP000285301">
    <property type="component" value="Unassembled WGS sequence"/>
</dbReference>
<keyword evidence="6" id="KW-0539">Nucleus</keyword>
<evidence type="ECO:0000313" key="10">
    <source>
        <dbReference type="Proteomes" id="UP000285301"/>
    </source>
</evidence>
<evidence type="ECO:0000256" key="7">
    <source>
        <dbReference type="ARBA" id="ARBA00025741"/>
    </source>
</evidence>
<dbReference type="InterPro" id="IPR001680">
    <property type="entry name" value="WD40_rpt"/>
</dbReference>
<feature type="repeat" description="WD" evidence="8">
    <location>
        <begin position="107"/>
        <end position="148"/>
    </location>
</feature>
<proteinExistence type="inferred from homology"/>
<feature type="repeat" description="WD" evidence="8">
    <location>
        <begin position="190"/>
        <end position="231"/>
    </location>
</feature>